<feature type="transmembrane region" description="Helical" evidence="8">
    <location>
        <begin position="372"/>
        <end position="389"/>
    </location>
</feature>
<dbReference type="PANTHER" id="PTHR23504:SF15">
    <property type="entry name" value="MAJOR FACILITATOR SUPERFAMILY (MFS) PROFILE DOMAIN-CONTAINING PROTEIN"/>
    <property type="match status" value="1"/>
</dbReference>
<dbReference type="InterPro" id="IPR011701">
    <property type="entry name" value="MFS"/>
</dbReference>
<dbReference type="PROSITE" id="PS00216">
    <property type="entry name" value="SUGAR_TRANSPORT_1"/>
    <property type="match status" value="1"/>
</dbReference>
<feature type="transmembrane region" description="Helical" evidence="8">
    <location>
        <begin position="142"/>
        <end position="165"/>
    </location>
</feature>
<protein>
    <submittedName>
        <fullName evidence="10">MFS transporter</fullName>
    </submittedName>
</protein>
<dbReference type="PROSITE" id="PS50850">
    <property type="entry name" value="MFS"/>
    <property type="match status" value="1"/>
</dbReference>
<feature type="transmembrane region" description="Helical" evidence="8">
    <location>
        <begin position="50"/>
        <end position="70"/>
    </location>
</feature>
<keyword evidence="7 8" id="KW-0472">Membrane</keyword>
<feature type="transmembrane region" description="Helical" evidence="8">
    <location>
        <begin position="257"/>
        <end position="277"/>
    </location>
</feature>
<evidence type="ECO:0000256" key="2">
    <source>
        <dbReference type="ARBA" id="ARBA00004141"/>
    </source>
</evidence>
<evidence type="ECO:0000256" key="6">
    <source>
        <dbReference type="ARBA" id="ARBA00022989"/>
    </source>
</evidence>
<feature type="domain" description="Major facilitator superfamily (MFS) profile" evidence="9">
    <location>
        <begin position="10"/>
        <end position="406"/>
    </location>
</feature>
<dbReference type="InterPro" id="IPR005829">
    <property type="entry name" value="Sugar_transporter_CS"/>
</dbReference>
<evidence type="ECO:0000256" key="4">
    <source>
        <dbReference type="ARBA" id="ARBA00022448"/>
    </source>
</evidence>
<comment type="caution">
    <text evidence="10">The sequence shown here is derived from an EMBL/GenBank/DDBJ whole genome shotgun (WGS) entry which is preliminary data.</text>
</comment>
<dbReference type="Gene3D" id="1.20.1250.20">
    <property type="entry name" value="MFS general substrate transporter like domains"/>
    <property type="match status" value="1"/>
</dbReference>
<dbReference type="Pfam" id="PF07690">
    <property type="entry name" value="MFS_1"/>
    <property type="match status" value="1"/>
</dbReference>
<feature type="transmembrane region" description="Helical" evidence="8">
    <location>
        <begin position="342"/>
        <end position="365"/>
    </location>
</feature>
<evidence type="ECO:0000256" key="7">
    <source>
        <dbReference type="ARBA" id="ARBA00023136"/>
    </source>
</evidence>
<dbReference type="Proteomes" id="UP000648257">
    <property type="component" value="Unassembled WGS sequence"/>
</dbReference>
<feature type="transmembrane region" description="Helical" evidence="8">
    <location>
        <begin position="82"/>
        <end position="102"/>
    </location>
</feature>
<keyword evidence="6 8" id="KW-1133">Transmembrane helix</keyword>
<dbReference type="EMBL" id="JACOFW010000022">
    <property type="protein sequence ID" value="MBC3808953.1"/>
    <property type="molecule type" value="Genomic_DNA"/>
</dbReference>
<name>A0ABR6X7M0_9BURK</name>
<feature type="transmembrane region" description="Helical" evidence="8">
    <location>
        <begin position="171"/>
        <end position="191"/>
    </location>
</feature>
<feature type="transmembrane region" description="Helical" evidence="8">
    <location>
        <begin position="289"/>
        <end position="322"/>
    </location>
</feature>
<dbReference type="SUPFAM" id="SSF103473">
    <property type="entry name" value="MFS general substrate transporter"/>
    <property type="match status" value="1"/>
</dbReference>
<gene>
    <name evidence="10" type="ORF">H8K52_16560</name>
</gene>
<evidence type="ECO:0000313" key="10">
    <source>
        <dbReference type="EMBL" id="MBC3808953.1"/>
    </source>
</evidence>
<feature type="transmembrane region" description="Helical" evidence="8">
    <location>
        <begin position="224"/>
        <end position="245"/>
    </location>
</feature>
<evidence type="ECO:0000256" key="1">
    <source>
        <dbReference type="ARBA" id="ARBA00003279"/>
    </source>
</evidence>
<comment type="subcellular location">
    <subcellularLocation>
        <location evidence="2">Membrane</location>
        <topology evidence="2">Multi-pass membrane protein</topology>
    </subcellularLocation>
</comment>
<comment type="similarity">
    <text evidence="3">Belongs to the major facilitator superfamily. TCR/Tet family.</text>
</comment>
<dbReference type="InterPro" id="IPR020846">
    <property type="entry name" value="MFS_dom"/>
</dbReference>
<dbReference type="PANTHER" id="PTHR23504">
    <property type="entry name" value="MAJOR FACILITATOR SUPERFAMILY DOMAIN-CONTAINING PROTEIN 10"/>
    <property type="match status" value="1"/>
</dbReference>
<accession>A0ABR6X7M0</accession>
<feature type="transmembrane region" description="Helical" evidence="8">
    <location>
        <begin position="108"/>
        <end position="130"/>
    </location>
</feature>
<evidence type="ECO:0000259" key="9">
    <source>
        <dbReference type="PROSITE" id="PS50850"/>
    </source>
</evidence>
<dbReference type="RefSeq" id="WP_186924019.1">
    <property type="nucleotide sequence ID" value="NZ_JACOFW010000022.1"/>
</dbReference>
<reference evidence="10 11" key="1">
    <citation type="submission" date="2020-08" db="EMBL/GenBank/DDBJ databases">
        <title>Novel species isolated from subtropical streams in China.</title>
        <authorList>
            <person name="Lu H."/>
        </authorList>
    </citation>
    <scope>NUCLEOTIDE SEQUENCE [LARGE SCALE GENOMIC DNA]</scope>
    <source>
        <strain evidence="10 11">KACC 16656</strain>
    </source>
</reference>
<dbReference type="InterPro" id="IPR036259">
    <property type="entry name" value="MFS_trans_sf"/>
</dbReference>
<evidence type="ECO:0000256" key="5">
    <source>
        <dbReference type="ARBA" id="ARBA00022692"/>
    </source>
</evidence>
<keyword evidence="4" id="KW-0813">Transport</keyword>
<keyword evidence="11" id="KW-1185">Reference proteome</keyword>
<dbReference type="PRINTS" id="PR01035">
    <property type="entry name" value="TCRTETA"/>
</dbReference>
<evidence type="ECO:0000313" key="11">
    <source>
        <dbReference type="Proteomes" id="UP000648257"/>
    </source>
</evidence>
<evidence type="ECO:0000256" key="3">
    <source>
        <dbReference type="ARBA" id="ARBA00007520"/>
    </source>
</evidence>
<organism evidence="10 11">
    <name type="scientific">Undibacterium seohonense</name>
    <dbReference type="NCBI Taxonomy" id="1344950"/>
    <lineage>
        <taxon>Bacteria</taxon>
        <taxon>Pseudomonadati</taxon>
        <taxon>Pseudomonadota</taxon>
        <taxon>Betaproteobacteria</taxon>
        <taxon>Burkholderiales</taxon>
        <taxon>Oxalobacteraceae</taxon>
        <taxon>Undibacterium</taxon>
    </lineage>
</organism>
<evidence type="ECO:0000256" key="8">
    <source>
        <dbReference type="SAM" id="Phobius"/>
    </source>
</evidence>
<proteinExistence type="inferred from homology"/>
<dbReference type="InterPro" id="IPR001958">
    <property type="entry name" value="Tet-R_TetA/multi-R_MdtG-like"/>
</dbReference>
<keyword evidence="5 8" id="KW-0812">Transmembrane</keyword>
<sequence>MKTPLLIAAACLLALLSTVGAALPYPILPPLFASDAANDLNHFLGLPPKLLFGIALSINPLGLLIGSTLLGPLSDRFGRRPILLASAVGAAIGHAITAWALVQQSYPLFIVARFITGLLEGNAPVARAMLADRLEGDLRVQALSWLNGAIYTGWLAGPLLAGLTLGWGITVPFWIAVIALLLAATLIAIALPRETPSTLTTSWLQVARQKHAFHLLRIPSLRQLFIIQLAYTCGVTAFYEFYPLWLVEFAGYHSKGIAWMTAALCGVMTLSSLVAGRPSQLMPLERVRFHAYFGAAAIAIVSLGNVWLGLAAIILFGFPNAFYNALLPSWCAERFGHHGQGAVMGLISTTFCLANIIMAIIGSVLTLIDTRLILILGAAMSTWAAWRIGHWQKELAELDKREAITA</sequence>
<comment type="function">
    <text evidence="1">Resistance to tetracycline by an active tetracycline efflux. This is an energy-dependent process that decreases the accumulation of the antibiotic in whole cells. This protein functions as a metal-tetracycline/H(+) antiporter.</text>
</comment>